<organism evidence="2 3">
    <name type="scientific">Novosphingobium anseongense</name>
    <dbReference type="NCBI Taxonomy" id="3133436"/>
    <lineage>
        <taxon>Bacteria</taxon>
        <taxon>Pseudomonadati</taxon>
        <taxon>Pseudomonadota</taxon>
        <taxon>Alphaproteobacteria</taxon>
        <taxon>Sphingomonadales</taxon>
        <taxon>Sphingomonadaceae</taxon>
        <taxon>Novosphingobium</taxon>
    </lineage>
</organism>
<dbReference type="PANTHER" id="PTHR42993">
    <property type="entry name" value="MAOC-LIKE DEHYDRATASE DOMAIN-CONTAINING PROTEIN"/>
    <property type="match status" value="1"/>
</dbReference>
<dbReference type="SUPFAM" id="SSF54637">
    <property type="entry name" value="Thioesterase/thiol ester dehydrase-isomerase"/>
    <property type="match status" value="1"/>
</dbReference>
<dbReference type="InterPro" id="IPR002539">
    <property type="entry name" value="MaoC-like_dom"/>
</dbReference>
<dbReference type="EMBL" id="JBBHJZ010000001">
    <property type="protein sequence ID" value="MEJ5975515.1"/>
    <property type="molecule type" value="Genomic_DNA"/>
</dbReference>
<accession>A0ABU8RR05</accession>
<dbReference type="RefSeq" id="WP_339585460.1">
    <property type="nucleotide sequence ID" value="NZ_JBBHJZ010000001.1"/>
</dbReference>
<proteinExistence type="predicted"/>
<sequence length="151" mass="17113">MSSAIEDFIRANEGQSQLSDWMLVDQDLIDRFADTTRDWMFMHVDAEKAAETEFGGTIAHGFLLLSLLAPLRGEIERPRVPGLRTGLNYGLDRVRFVSPVRSGSRIRARFTISELSLEAPDKLREVMDVTLEVEGSERPAVVARWLTMYLL</sequence>
<dbReference type="Gene3D" id="3.10.129.10">
    <property type="entry name" value="Hotdog Thioesterase"/>
    <property type="match status" value="1"/>
</dbReference>
<feature type="domain" description="MaoC-like" evidence="1">
    <location>
        <begin position="15"/>
        <end position="114"/>
    </location>
</feature>
<dbReference type="Proteomes" id="UP001361239">
    <property type="component" value="Unassembled WGS sequence"/>
</dbReference>
<dbReference type="InterPro" id="IPR039375">
    <property type="entry name" value="NodN-like"/>
</dbReference>
<evidence type="ECO:0000313" key="3">
    <source>
        <dbReference type="Proteomes" id="UP001361239"/>
    </source>
</evidence>
<dbReference type="InterPro" id="IPR029069">
    <property type="entry name" value="HotDog_dom_sf"/>
</dbReference>
<evidence type="ECO:0000313" key="2">
    <source>
        <dbReference type="EMBL" id="MEJ5975515.1"/>
    </source>
</evidence>
<dbReference type="PANTHER" id="PTHR42993:SF1">
    <property type="entry name" value="MAOC-LIKE DEHYDRATASE DOMAIN-CONTAINING PROTEIN"/>
    <property type="match status" value="1"/>
</dbReference>
<gene>
    <name evidence="2" type="ORF">WG901_02615</name>
</gene>
<reference evidence="2 3" key="1">
    <citation type="submission" date="2024-03" db="EMBL/GenBank/DDBJ databases">
        <authorList>
            <person name="Jo J.-H."/>
        </authorList>
    </citation>
    <scope>NUCLEOTIDE SEQUENCE [LARGE SCALE GENOMIC DNA]</scope>
    <source>
        <strain evidence="2 3">PS1R-30</strain>
    </source>
</reference>
<protein>
    <submittedName>
        <fullName evidence="2">MaoC family dehydratase</fullName>
    </submittedName>
</protein>
<dbReference type="Pfam" id="PF01575">
    <property type="entry name" value="MaoC_dehydratas"/>
    <property type="match status" value="1"/>
</dbReference>
<comment type="caution">
    <text evidence="2">The sequence shown here is derived from an EMBL/GenBank/DDBJ whole genome shotgun (WGS) entry which is preliminary data.</text>
</comment>
<keyword evidence="3" id="KW-1185">Reference proteome</keyword>
<evidence type="ECO:0000259" key="1">
    <source>
        <dbReference type="Pfam" id="PF01575"/>
    </source>
</evidence>
<name>A0ABU8RR05_9SPHN</name>
<dbReference type="CDD" id="cd03450">
    <property type="entry name" value="NodN"/>
    <property type="match status" value="1"/>
</dbReference>